<dbReference type="CDD" id="cd01428">
    <property type="entry name" value="ADK"/>
    <property type="match status" value="1"/>
</dbReference>
<dbReference type="GO" id="GO:0005524">
    <property type="term" value="F:ATP binding"/>
    <property type="evidence" value="ECO:0007669"/>
    <property type="project" value="InterPro"/>
</dbReference>
<keyword evidence="4 7" id="KW-0808">Transferase</keyword>
<dbReference type="GO" id="GO:0004017">
    <property type="term" value="F:AMP kinase activity"/>
    <property type="evidence" value="ECO:0007669"/>
    <property type="project" value="UniProtKB-EC"/>
</dbReference>
<comment type="similarity">
    <text evidence="2 7">Belongs to the adenylate kinase family.</text>
</comment>
<dbReference type="Proteomes" id="UP000001876">
    <property type="component" value="Unassembled WGS sequence"/>
</dbReference>
<comment type="catalytic activity">
    <reaction evidence="1">
        <text>AMP + ATP = 2 ADP</text>
        <dbReference type="Rhea" id="RHEA:12973"/>
        <dbReference type="ChEBI" id="CHEBI:30616"/>
        <dbReference type="ChEBI" id="CHEBI:456215"/>
        <dbReference type="ChEBI" id="CHEBI:456216"/>
        <dbReference type="EC" id="2.7.4.3"/>
    </reaction>
</comment>
<dbReference type="Gene3D" id="3.40.50.300">
    <property type="entry name" value="P-loop containing nucleotide triphosphate hydrolases"/>
    <property type="match status" value="1"/>
</dbReference>
<keyword evidence="6 7" id="KW-0418">Kinase</keyword>
<dbReference type="RefSeq" id="XP_003059551.1">
    <property type="nucleotide sequence ID" value="XM_003059505.1"/>
</dbReference>
<dbReference type="SUPFAM" id="SSF52540">
    <property type="entry name" value="P-loop containing nucleoside triphosphate hydrolases"/>
    <property type="match status" value="1"/>
</dbReference>
<dbReference type="InterPro" id="IPR027417">
    <property type="entry name" value="P-loop_NTPase"/>
</dbReference>
<accession>C1MUS8</accession>
<dbReference type="InterPro" id="IPR006259">
    <property type="entry name" value="Adenyl_kin_sub"/>
</dbReference>
<evidence type="ECO:0000256" key="4">
    <source>
        <dbReference type="ARBA" id="ARBA00022679"/>
    </source>
</evidence>
<organism evidence="9">
    <name type="scientific">Micromonas pusilla (strain CCMP1545)</name>
    <name type="common">Picoplanktonic green alga</name>
    <dbReference type="NCBI Taxonomy" id="564608"/>
    <lineage>
        <taxon>Eukaryota</taxon>
        <taxon>Viridiplantae</taxon>
        <taxon>Chlorophyta</taxon>
        <taxon>Mamiellophyceae</taxon>
        <taxon>Mamiellales</taxon>
        <taxon>Mamiellaceae</taxon>
        <taxon>Micromonas</taxon>
    </lineage>
</organism>
<evidence type="ECO:0000313" key="9">
    <source>
        <dbReference type="Proteomes" id="UP000001876"/>
    </source>
</evidence>
<evidence type="ECO:0000256" key="5">
    <source>
        <dbReference type="ARBA" id="ARBA00022741"/>
    </source>
</evidence>
<dbReference type="PANTHER" id="PTHR23359">
    <property type="entry name" value="NUCLEOTIDE KINASE"/>
    <property type="match status" value="1"/>
</dbReference>
<dbReference type="HAMAP" id="MF_00235">
    <property type="entry name" value="Adenylate_kinase_Adk"/>
    <property type="match status" value="1"/>
</dbReference>
<evidence type="ECO:0000256" key="2">
    <source>
        <dbReference type="ARBA" id="ARBA00007220"/>
    </source>
</evidence>
<reference evidence="8 9" key="1">
    <citation type="journal article" date="2009" name="Science">
        <title>Green evolution and dynamic adaptations revealed by genomes of the marine picoeukaryotes Micromonas.</title>
        <authorList>
            <person name="Worden A.Z."/>
            <person name="Lee J.H."/>
            <person name="Mock T."/>
            <person name="Rouze P."/>
            <person name="Simmons M.P."/>
            <person name="Aerts A.L."/>
            <person name="Allen A.E."/>
            <person name="Cuvelier M.L."/>
            <person name="Derelle E."/>
            <person name="Everett M.V."/>
            <person name="Foulon E."/>
            <person name="Grimwood J."/>
            <person name="Gundlach H."/>
            <person name="Henrissat B."/>
            <person name="Napoli C."/>
            <person name="McDonald S.M."/>
            <person name="Parker M.S."/>
            <person name="Rombauts S."/>
            <person name="Salamov A."/>
            <person name="Von Dassow P."/>
            <person name="Badger J.H."/>
            <person name="Coutinho P.M."/>
            <person name="Demir E."/>
            <person name="Dubchak I."/>
            <person name="Gentemann C."/>
            <person name="Eikrem W."/>
            <person name="Gready J.E."/>
            <person name="John U."/>
            <person name="Lanier W."/>
            <person name="Lindquist E.A."/>
            <person name="Lucas S."/>
            <person name="Mayer K.F."/>
            <person name="Moreau H."/>
            <person name="Not F."/>
            <person name="Otillar R."/>
            <person name="Panaud O."/>
            <person name="Pangilinan J."/>
            <person name="Paulsen I."/>
            <person name="Piegu B."/>
            <person name="Poliakov A."/>
            <person name="Robbens S."/>
            <person name="Schmutz J."/>
            <person name="Toulza E."/>
            <person name="Wyss T."/>
            <person name="Zelensky A."/>
            <person name="Zhou K."/>
            <person name="Armbrust E.V."/>
            <person name="Bhattacharya D."/>
            <person name="Goodenough U.W."/>
            <person name="Van de Peer Y."/>
            <person name="Grigoriev I.V."/>
        </authorList>
    </citation>
    <scope>NUCLEOTIDE SEQUENCE [LARGE SCALE GENOMIC DNA]</scope>
    <source>
        <strain evidence="8 9">CCMP1545</strain>
    </source>
</reference>
<sequence length="291" mass="31770">MQSLRRSLATHGARSFARGGAGAPAPVAFFPPAASTLLNHRRGKSTEALADDLVKACDDLLAAGKRINWIFLGAPGVGKGTYATRISKLMKIPHISAGDLVRDEIKRGTARGAEMEAITSTGQLLPDSVILDILKDRVQRGIENGERGFLLDGFPRTAAQAAALKEFAEVQQVLNLGLREDILVEKCCARRLCKECGKNFNIADINYPGDPPIVMPPLNPPKECEHKMEQRKDDTEEVVKARLKVYKDNAKPVEDFYEKEGKLAEFQIVSGIPETMPVLLTKIIGIVKASK</sequence>
<evidence type="ECO:0000256" key="7">
    <source>
        <dbReference type="RuleBase" id="RU003330"/>
    </source>
</evidence>
<dbReference type="PRINTS" id="PR00094">
    <property type="entry name" value="ADENYLTKNASE"/>
</dbReference>
<dbReference type="KEGG" id="mpp:MICPUCDRAFT_17674"/>
<dbReference type="STRING" id="564608.C1MUS8"/>
<evidence type="ECO:0000313" key="8">
    <source>
        <dbReference type="EMBL" id="EEH56683.1"/>
    </source>
</evidence>
<dbReference type="EC" id="2.7.4.3" evidence="3"/>
<dbReference type="GeneID" id="9684686"/>
<gene>
    <name evidence="8" type="ORF">MICPUCDRAFT_17674</name>
</gene>
<protein>
    <recommendedName>
        <fullName evidence="3">adenylate kinase</fullName>
        <ecNumber evidence="3">2.7.4.3</ecNumber>
    </recommendedName>
</protein>
<evidence type="ECO:0000256" key="1">
    <source>
        <dbReference type="ARBA" id="ARBA00000582"/>
    </source>
</evidence>
<dbReference type="PROSITE" id="PS00113">
    <property type="entry name" value="ADENYLATE_KINASE"/>
    <property type="match status" value="1"/>
</dbReference>
<keyword evidence="5" id="KW-0547">Nucleotide-binding</keyword>
<dbReference type="EMBL" id="GG663740">
    <property type="protein sequence ID" value="EEH56683.1"/>
    <property type="molecule type" value="Genomic_DNA"/>
</dbReference>
<dbReference type="InterPro" id="IPR000850">
    <property type="entry name" value="Adenylat/UMP-CMP_kin"/>
</dbReference>
<dbReference type="OMA" id="FFKNSNC"/>
<dbReference type="eggNOG" id="KOG3078">
    <property type="taxonomic scope" value="Eukaryota"/>
</dbReference>
<name>C1MUS8_MICPC</name>
<dbReference type="InterPro" id="IPR033690">
    <property type="entry name" value="Adenylat_kinase_CS"/>
</dbReference>
<proteinExistence type="inferred from homology"/>
<dbReference type="OrthoDB" id="439792at2759"/>
<keyword evidence="9" id="KW-1185">Reference proteome</keyword>
<evidence type="ECO:0000256" key="6">
    <source>
        <dbReference type="ARBA" id="ARBA00022777"/>
    </source>
</evidence>
<dbReference type="AlphaFoldDB" id="C1MUS8"/>
<dbReference type="Pfam" id="PF00406">
    <property type="entry name" value="ADK"/>
    <property type="match status" value="1"/>
</dbReference>
<dbReference type="NCBIfam" id="TIGR01351">
    <property type="entry name" value="adk"/>
    <property type="match status" value="1"/>
</dbReference>
<evidence type="ECO:0000256" key="3">
    <source>
        <dbReference type="ARBA" id="ARBA00012955"/>
    </source>
</evidence>